<protein>
    <recommendedName>
        <fullName evidence="9">LrgB-like protein</fullName>
    </recommendedName>
</protein>
<accession>A0A7H9AZ55</accession>
<feature type="transmembrane region" description="Helical" evidence="6">
    <location>
        <begin position="644"/>
        <end position="665"/>
    </location>
</feature>
<dbReference type="InterPro" id="IPR007300">
    <property type="entry name" value="CidB/LrgB"/>
</dbReference>
<feature type="transmembrane region" description="Helical" evidence="6">
    <location>
        <begin position="445"/>
        <end position="462"/>
    </location>
</feature>
<evidence type="ECO:0008006" key="9">
    <source>
        <dbReference type="Google" id="ProtNLM"/>
    </source>
</evidence>
<organism evidence="7 8">
    <name type="scientific">Zygotorulaspora mrakii</name>
    <name type="common">Zygosaccharomyces mrakii</name>
    <dbReference type="NCBI Taxonomy" id="42260"/>
    <lineage>
        <taxon>Eukaryota</taxon>
        <taxon>Fungi</taxon>
        <taxon>Dikarya</taxon>
        <taxon>Ascomycota</taxon>
        <taxon>Saccharomycotina</taxon>
        <taxon>Saccharomycetes</taxon>
        <taxon>Saccharomycetales</taxon>
        <taxon>Saccharomycetaceae</taxon>
        <taxon>Zygotorulaspora</taxon>
    </lineage>
</organism>
<dbReference type="Proteomes" id="UP000509704">
    <property type="component" value="Chromosome 2"/>
</dbReference>
<evidence type="ECO:0000256" key="6">
    <source>
        <dbReference type="SAM" id="Phobius"/>
    </source>
</evidence>
<reference evidence="7 8" key="1">
    <citation type="submission" date="2020-07" db="EMBL/GenBank/DDBJ databases">
        <title>The yeast mating-type switching endonuclease HO is a domesticated member of an unorthodox homing genetic element family.</title>
        <authorList>
            <person name="Coughlan A.Y."/>
            <person name="Lombardi L."/>
            <person name="Braun-Galleani S."/>
            <person name="Martos A.R."/>
            <person name="Galeote V."/>
            <person name="Bigey F."/>
            <person name="Dequin S."/>
            <person name="Byrne K.P."/>
            <person name="Wolfe K.H."/>
        </authorList>
    </citation>
    <scope>NUCLEOTIDE SEQUENCE [LARGE SCALE GENOMIC DNA]</scope>
    <source>
        <strain evidence="7 8">NRRL Y-6702</strain>
    </source>
</reference>
<feature type="region of interest" description="Disordered" evidence="5">
    <location>
        <begin position="180"/>
        <end position="218"/>
    </location>
</feature>
<gene>
    <name evidence="7" type="ORF">HG535_0B04660</name>
</gene>
<proteinExistence type="predicted"/>
<feature type="transmembrane region" description="Helical" evidence="6">
    <location>
        <begin position="391"/>
        <end position="408"/>
    </location>
</feature>
<comment type="subcellular location">
    <subcellularLocation>
        <location evidence="1">Membrane</location>
        <topology evidence="1">Multi-pass membrane protein</topology>
    </subcellularLocation>
</comment>
<dbReference type="GO" id="GO:0016020">
    <property type="term" value="C:membrane"/>
    <property type="evidence" value="ECO:0007669"/>
    <property type="project" value="UniProtKB-SubCell"/>
</dbReference>
<evidence type="ECO:0000256" key="2">
    <source>
        <dbReference type="ARBA" id="ARBA00022692"/>
    </source>
</evidence>
<evidence type="ECO:0000313" key="8">
    <source>
        <dbReference type="Proteomes" id="UP000509704"/>
    </source>
</evidence>
<dbReference type="Pfam" id="PF04172">
    <property type="entry name" value="LrgB"/>
    <property type="match status" value="1"/>
</dbReference>
<dbReference type="GeneID" id="59235085"/>
<feature type="transmembrane region" description="Helical" evidence="6">
    <location>
        <begin position="65"/>
        <end position="85"/>
    </location>
</feature>
<feature type="transmembrane region" description="Helical" evidence="6">
    <location>
        <begin position="529"/>
        <end position="551"/>
    </location>
</feature>
<keyword evidence="2 6" id="KW-0812">Transmembrane</keyword>
<name>A0A7H9AZ55_ZYGMR</name>
<feature type="transmembrane region" description="Helical" evidence="6">
    <location>
        <begin position="618"/>
        <end position="638"/>
    </location>
</feature>
<evidence type="ECO:0000256" key="3">
    <source>
        <dbReference type="ARBA" id="ARBA00022989"/>
    </source>
</evidence>
<dbReference type="RefSeq" id="XP_037143152.1">
    <property type="nucleotide sequence ID" value="XM_037287257.1"/>
</dbReference>
<dbReference type="AlphaFoldDB" id="A0A7H9AZ55"/>
<feature type="transmembrane region" description="Helical" evidence="6">
    <location>
        <begin position="588"/>
        <end position="611"/>
    </location>
</feature>
<evidence type="ECO:0000256" key="5">
    <source>
        <dbReference type="SAM" id="MobiDB-lite"/>
    </source>
</evidence>
<feature type="transmembrane region" description="Helical" evidence="6">
    <location>
        <begin position="132"/>
        <end position="155"/>
    </location>
</feature>
<dbReference type="OrthoDB" id="2502820at2759"/>
<evidence type="ECO:0000313" key="7">
    <source>
        <dbReference type="EMBL" id="QLG71424.1"/>
    </source>
</evidence>
<dbReference type="PANTHER" id="PTHR30249:SF0">
    <property type="entry name" value="PLASTIDAL GLYCOLATE_GLYCERATE TRANSLOCATOR 1, CHLOROPLASTIC"/>
    <property type="match status" value="1"/>
</dbReference>
<keyword evidence="8" id="KW-1185">Reference proteome</keyword>
<dbReference type="PANTHER" id="PTHR30249">
    <property type="entry name" value="PUTATIVE SEROTONIN TRANSPORTER"/>
    <property type="match status" value="1"/>
</dbReference>
<feature type="transmembrane region" description="Helical" evidence="6">
    <location>
        <begin position="414"/>
        <end position="433"/>
    </location>
</feature>
<keyword evidence="3 6" id="KW-1133">Transmembrane helix</keyword>
<evidence type="ECO:0000256" key="4">
    <source>
        <dbReference type="ARBA" id="ARBA00023136"/>
    </source>
</evidence>
<sequence>MKLKQAKNLPEAVLHRHWLVFKQFLKVNHRDLIRTYLFVPLGVIIIMCLLYGVDRLIRNCIKVTFPASVAVMLINFAFMCCLSALKKPYNNFYISIIDVPLSWALRWMNLFFTPAFVTLPLSPWISYKEALLIVAVFIFGYLIAFVLLAYITILGQKLIGLRGLKSIFIRQEELQNGVTEGSRFTPMPLKHRKNGSVSSSSSKNEENNNIKNASDGSDVSDIHYQYADEYYDHHNNNEQEANNNFNDPLISLASNSGLFLSRLNSRATQGNTSLLACDSHNLDSRAHVADENSGAHQMDSVYMLYQTPSGNSAGQSSDTHSSREGINNRSNILSKIIPAVHRSSVNSTDTSDVPSEALESRAICQRAITKQFSREFDHYFSISMWENHSHHVIFSVGLFATIFTYYFQWYIAPYQLFTAIVMFMIVVDSPFIVNRPRLKKFAHPVICSVALTWIVMLISVMIKHREVSFFISELRQYKTGRTYLFLFDDQRFGHHQWPGAGDIFSSCMDVSIVALSLPMYTYRKDLQKHFFAMVPPILLFTAACLLLYPLICYHIGISPTRAIGLSGRSITLALGTPMIANLGGDQTVMAVATVMSGVVGALTGGPMLDFIRVPEEDYVTRGLTLGCNCGAIATAYLLGVDRRAAAISSLSFVFYGALLVILSAIGPVKSFVHMLVGL</sequence>
<feature type="transmembrane region" description="Helical" evidence="6">
    <location>
        <begin position="32"/>
        <end position="53"/>
    </location>
</feature>
<evidence type="ECO:0000256" key="1">
    <source>
        <dbReference type="ARBA" id="ARBA00004141"/>
    </source>
</evidence>
<dbReference type="KEGG" id="zmk:HG535_0B04660"/>
<keyword evidence="4 6" id="KW-0472">Membrane</keyword>
<dbReference type="EMBL" id="CP058605">
    <property type="protein sequence ID" value="QLG71424.1"/>
    <property type="molecule type" value="Genomic_DNA"/>
</dbReference>